<evidence type="ECO:0000256" key="6">
    <source>
        <dbReference type="ARBA" id="ARBA00023163"/>
    </source>
</evidence>
<keyword evidence="2 8" id="KW-0863">Zinc-finger</keyword>
<dbReference type="GO" id="GO:0003700">
    <property type="term" value="F:DNA-binding transcription factor activity"/>
    <property type="evidence" value="ECO:0007669"/>
    <property type="project" value="UniProtKB-UniRule"/>
</dbReference>
<evidence type="ECO:0000256" key="3">
    <source>
        <dbReference type="ARBA" id="ARBA00022833"/>
    </source>
</evidence>
<dbReference type="GO" id="GO:0005634">
    <property type="term" value="C:nucleus"/>
    <property type="evidence" value="ECO:0007669"/>
    <property type="project" value="UniProtKB-SubCell"/>
</dbReference>
<dbReference type="GO" id="GO:0008270">
    <property type="term" value="F:zinc ion binding"/>
    <property type="evidence" value="ECO:0007669"/>
    <property type="project" value="UniProtKB-KW"/>
</dbReference>
<keyword evidence="11" id="KW-0472">Membrane</keyword>
<evidence type="ECO:0000256" key="11">
    <source>
        <dbReference type="SAM" id="Phobius"/>
    </source>
</evidence>
<keyword evidence="5 8" id="KW-0238">DNA-binding</keyword>
<feature type="compositionally biased region" description="Low complexity" evidence="10">
    <location>
        <begin position="172"/>
        <end position="186"/>
    </location>
</feature>
<gene>
    <name evidence="13" type="ORF">HUJ06_027539</name>
</gene>
<evidence type="ECO:0000256" key="9">
    <source>
        <dbReference type="RuleBase" id="RU369094"/>
    </source>
</evidence>
<dbReference type="PROSITE" id="PS50884">
    <property type="entry name" value="ZF_DOF_2"/>
    <property type="match status" value="1"/>
</dbReference>
<evidence type="ECO:0000313" key="13">
    <source>
        <dbReference type="EMBL" id="DAD26071.1"/>
    </source>
</evidence>
<organism evidence="13 14">
    <name type="scientific">Nelumbo nucifera</name>
    <name type="common">Sacred lotus</name>
    <dbReference type="NCBI Taxonomy" id="4432"/>
    <lineage>
        <taxon>Eukaryota</taxon>
        <taxon>Viridiplantae</taxon>
        <taxon>Streptophyta</taxon>
        <taxon>Embryophyta</taxon>
        <taxon>Tracheophyta</taxon>
        <taxon>Spermatophyta</taxon>
        <taxon>Magnoliopsida</taxon>
        <taxon>Proteales</taxon>
        <taxon>Nelumbonaceae</taxon>
        <taxon>Nelumbo</taxon>
    </lineage>
</organism>
<dbReference type="AlphaFoldDB" id="A0A822Y3B7"/>
<keyword evidence="7 8" id="KW-0539">Nucleus</keyword>
<reference evidence="13 14" key="1">
    <citation type="journal article" date="2020" name="Mol. Biol. Evol.">
        <title>Distinct Expression and Methylation Patterns for Genes with Different Fates following a Single Whole-Genome Duplication in Flowering Plants.</title>
        <authorList>
            <person name="Shi T."/>
            <person name="Rahmani R.S."/>
            <person name="Gugger P.F."/>
            <person name="Wang M."/>
            <person name="Li H."/>
            <person name="Zhang Y."/>
            <person name="Li Z."/>
            <person name="Wang Q."/>
            <person name="Van de Peer Y."/>
            <person name="Marchal K."/>
            <person name="Chen J."/>
        </authorList>
    </citation>
    <scope>NUCLEOTIDE SEQUENCE [LARGE SCALE GENOMIC DNA]</scope>
    <source>
        <tissue evidence="13">Leaf</tissue>
    </source>
</reference>
<comment type="function">
    <text evidence="9">Transcription factor that binds specifically to a 5'-AA[AG]G-3' consensus core sequence.</text>
</comment>
<dbReference type="EMBL" id="DUZY01000002">
    <property type="protein sequence ID" value="DAD26071.1"/>
    <property type="molecule type" value="Genomic_DNA"/>
</dbReference>
<evidence type="ECO:0000256" key="2">
    <source>
        <dbReference type="ARBA" id="ARBA00022771"/>
    </source>
</evidence>
<evidence type="ECO:0000256" key="1">
    <source>
        <dbReference type="ARBA" id="ARBA00022723"/>
    </source>
</evidence>
<proteinExistence type="predicted"/>
<evidence type="ECO:0000256" key="7">
    <source>
        <dbReference type="ARBA" id="ARBA00023242"/>
    </source>
</evidence>
<evidence type="ECO:0000259" key="12">
    <source>
        <dbReference type="PROSITE" id="PS50884"/>
    </source>
</evidence>
<protein>
    <recommendedName>
        <fullName evidence="9">Dof zinc finger protein</fullName>
    </recommendedName>
</protein>
<feature type="region of interest" description="Disordered" evidence="10">
    <location>
        <begin position="152"/>
        <end position="186"/>
    </location>
</feature>
<evidence type="ECO:0000313" key="14">
    <source>
        <dbReference type="Proteomes" id="UP000607653"/>
    </source>
</evidence>
<keyword evidence="1 9" id="KW-0479">Metal-binding</keyword>
<keyword evidence="11" id="KW-0812">Transmembrane</keyword>
<accession>A0A822Y3B7</accession>
<dbReference type="PANTHER" id="PTHR31992:SF221">
    <property type="entry name" value="DOF ZINC FINGER PROTEIN DOF3.2-RELATED"/>
    <property type="match status" value="1"/>
</dbReference>
<evidence type="ECO:0000256" key="10">
    <source>
        <dbReference type="SAM" id="MobiDB-lite"/>
    </source>
</evidence>
<dbReference type="PROSITE" id="PS01361">
    <property type="entry name" value="ZF_DOF_1"/>
    <property type="match status" value="1"/>
</dbReference>
<comment type="subcellular location">
    <subcellularLocation>
        <location evidence="8 9">Nucleus</location>
    </subcellularLocation>
</comment>
<keyword evidence="6 9" id="KW-0804">Transcription</keyword>
<dbReference type="InterPro" id="IPR003851">
    <property type="entry name" value="Znf_Dof"/>
</dbReference>
<dbReference type="PANTHER" id="PTHR31992">
    <property type="entry name" value="DOF ZINC FINGER PROTEIN DOF1.4-RELATED"/>
    <property type="match status" value="1"/>
</dbReference>
<keyword evidence="3 9" id="KW-0862">Zinc</keyword>
<evidence type="ECO:0000256" key="4">
    <source>
        <dbReference type="ARBA" id="ARBA00023015"/>
    </source>
</evidence>
<evidence type="ECO:0000256" key="5">
    <source>
        <dbReference type="ARBA" id="ARBA00023125"/>
    </source>
</evidence>
<sequence length="365" mass="40028">MNPLQIDSNFPCFLCVQAKHIDHLVRGVIITLSLSLFLCFIYLGVHHLLLSSTLHDCALLKSGLHFAWMDHSNAQHQAMATHSLEDMLICPKPQQEKRVRPQPEQALKCPRCDSTNTKFCYYNNYSLSQPRYFCKACRRYWTKGGSLRNVPVGGGCRKNKRSSSSKKTQDQTLTTTNSNPLPTHPLLPYDSNDLTLAFARLREQPTRQLSLDNHDASILGNLSTTNCDILENLTTTTTTSTTTISPGFLDTLRSGFLEAPSGINSLYYGLGSGNMGEIASGGGDGCGDVMLPYEEMLGATTTTAATITTTTKQEFCKGRDGENRALWGFPWQLGGDGSMGGVDSGRECWNGLGSSWHGLVNSPLM</sequence>
<evidence type="ECO:0000256" key="8">
    <source>
        <dbReference type="PROSITE-ProRule" id="PRU00071"/>
    </source>
</evidence>
<keyword evidence="14" id="KW-1185">Reference proteome</keyword>
<keyword evidence="11" id="KW-1133">Transmembrane helix</keyword>
<dbReference type="InterPro" id="IPR045174">
    <property type="entry name" value="Dof"/>
</dbReference>
<keyword evidence="4 9" id="KW-0805">Transcription regulation</keyword>
<dbReference type="GO" id="GO:0003677">
    <property type="term" value="F:DNA binding"/>
    <property type="evidence" value="ECO:0007669"/>
    <property type="project" value="UniProtKB-UniRule"/>
</dbReference>
<name>A0A822Y3B7_NELNU</name>
<dbReference type="Proteomes" id="UP000607653">
    <property type="component" value="Unassembled WGS sequence"/>
</dbReference>
<feature type="transmembrane region" description="Helical" evidence="11">
    <location>
        <begin position="24"/>
        <end position="45"/>
    </location>
</feature>
<comment type="caution">
    <text evidence="13">The sequence shown here is derived from an EMBL/GenBank/DDBJ whole genome shotgun (WGS) entry which is preliminary data.</text>
</comment>
<feature type="domain" description="Dof-type" evidence="12">
    <location>
        <begin position="107"/>
        <end position="161"/>
    </location>
</feature>
<dbReference type="Pfam" id="PF02701">
    <property type="entry name" value="Zn_ribbon_Dof"/>
    <property type="match status" value="1"/>
</dbReference>